<keyword evidence="3" id="KW-1185">Reference proteome</keyword>
<organism evidence="2 3">
    <name type="scientific">Namhaeicola litoreus</name>
    <dbReference type="NCBI Taxonomy" id="1052145"/>
    <lineage>
        <taxon>Bacteria</taxon>
        <taxon>Pseudomonadati</taxon>
        <taxon>Bacteroidota</taxon>
        <taxon>Flavobacteriia</taxon>
        <taxon>Flavobacteriales</taxon>
        <taxon>Flavobacteriaceae</taxon>
        <taxon>Namhaeicola</taxon>
    </lineage>
</organism>
<evidence type="ECO:0000313" key="2">
    <source>
        <dbReference type="EMBL" id="MFD1314845.1"/>
    </source>
</evidence>
<dbReference type="EMBL" id="JBHTMY010000002">
    <property type="protein sequence ID" value="MFD1314845.1"/>
    <property type="molecule type" value="Genomic_DNA"/>
</dbReference>
<accession>A0ABW3Y1Q0</accession>
<keyword evidence="1" id="KW-1133">Transmembrane helix</keyword>
<dbReference type="RefSeq" id="WP_377176771.1">
    <property type="nucleotide sequence ID" value="NZ_JBHTMY010000002.1"/>
</dbReference>
<proteinExistence type="predicted"/>
<sequence>MTKYFKFFEVAYLVIAIVFVVETFLNWNTQREKAYLYLVFSLLAVFMYLFRRKYRKKFENKDNYKK</sequence>
<name>A0ABW3Y1Q0_9FLAO</name>
<protein>
    <recommendedName>
        <fullName evidence="4">LPXTG-motif cell wall anchor domain-containing protein</fullName>
    </recommendedName>
</protein>
<evidence type="ECO:0000256" key="1">
    <source>
        <dbReference type="SAM" id="Phobius"/>
    </source>
</evidence>
<evidence type="ECO:0008006" key="4">
    <source>
        <dbReference type="Google" id="ProtNLM"/>
    </source>
</evidence>
<feature type="transmembrane region" description="Helical" evidence="1">
    <location>
        <begin position="34"/>
        <end position="51"/>
    </location>
</feature>
<dbReference type="Proteomes" id="UP001597201">
    <property type="component" value="Unassembled WGS sequence"/>
</dbReference>
<feature type="transmembrane region" description="Helical" evidence="1">
    <location>
        <begin position="7"/>
        <end position="28"/>
    </location>
</feature>
<reference evidence="3" key="1">
    <citation type="journal article" date="2019" name="Int. J. Syst. Evol. Microbiol.">
        <title>The Global Catalogue of Microorganisms (GCM) 10K type strain sequencing project: providing services to taxonomists for standard genome sequencing and annotation.</title>
        <authorList>
            <consortium name="The Broad Institute Genomics Platform"/>
            <consortium name="The Broad Institute Genome Sequencing Center for Infectious Disease"/>
            <person name="Wu L."/>
            <person name="Ma J."/>
        </authorList>
    </citation>
    <scope>NUCLEOTIDE SEQUENCE [LARGE SCALE GENOMIC DNA]</scope>
    <source>
        <strain evidence="3">CCUG 61485</strain>
    </source>
</reference>
<keyword evidence="1" id="KW-0812">Transmembrane</keyword>
<gene>
    <name evidence="2" type="ORF">ACFQ39_04405</name>
</gene>
<evidence type="ECO:0000313" key="3">
    <source>
        <dbReference type="Proteomes" id="UP001597201"/>
    </source>
</evidence>
<comment type="caution">
    <text evidence="2">The sequence shown here is derived from an EMBL/GenBank/DDBJ whole genome shotgun (WGS) entry which is preliminary data.</text>
</comment>
<keyword evidence="1" id="KW-0472">Membrane</keyword>